<dbReference type="GO" id="GO:0010468">
    <property type="term" value="P:regulation of gene expression"/>
    <property type="evidence" value="ECO:0007669"/>
    <property type="project" value="InterPro"/>
</dbReference>
<dbReference type="Pfam" id="PF10955">
    <property type="entry name" value="Fin"/>
    <property type="match status" value="1"/>
</dbReference>
<dbReference type="InterPro" id="IPR020115">
    <property type="entry name" value="Fin"/>
</dbReference>
<name>B7GFI1_ANOFW</name>
<dbReference type="EMBL" id="CP000922">
    <property type="protein sequence ID" value="ACJ32431.1"/>
    <property type="molecule type" value="Genomic_DNA"/>
</dbReference>
<dbReference type="Proteomes" id="UP000000742">
    <property type="component" value="Chromosome"/>
</dbReference>
<accession>B7GFI1</accession>
<protein>
    <submittedName>
        <fullName evidence="1">Uncharacterized conserved protein, contains two CXXC motifs</fullName>
    </submittedName>
</protein>
<dbReference type="HOGENOM" id="CLU_184983_0_0_9"/>
<proteinExistence type="predicted"/>
<sequence>MVQNVFDYNNHLGGTHMALHYYCRHCGVKIGTIDGLELESEKLGFHRLTEEERLDMIQYLPTGEICVKAICEDCQEALDRNPDLHQYEKFIQ</sequence>
<dbReference type="KEGG" id="afl:Aflv_0047"/>
<dbReference type="AlphaFoldDB" id="B7GFI1"/>
<dbReference type="STRING" id="491915.Aflv_0047"/>
<evidence type="ECO:0000313" key="1">
    <source>
        <dbReference type="EMBL" id="ACJ32431.1"/>
    </source>
</evidence>
<gene>
    <name evidence="1" type="primary">yabK</name>
    <name evidence="1" type="ordered locus">Aflv_0047</name>
</gene>
<dbReference type="eggNOG" id="ENOG5033CVR">
    <property type="taxonomic scope" value="Bacteria"/>
</dbReference>
<evidence type="ECO:0000313" key="2">
    <source>
        <dbReference type="Proteomes" id="UP000000742"/>
    </source>
</evidence>
<reference evidence="1 2" key="1">
    <citation type="journal article" date="2008" name="Genome Biol.">
        <title>Encapsulated in silica: genome, proteome and physiology of the thermophilic bacterium Anoxybacillus flavithermus WK1.</title>
        <authorList>
            <person name="Saw J.H."/>
            <person name="Mountain B.W."/>
            <person name="Feng L."/>
            <person name="Omelchenko M.V."/>
            <person name="Hou S."/>
            <person name="Saito J.A."/>
            <person name="Stott M.B."/>
            <person name="Li D."/>
            <person name="Zhao G."/>
            <person name="Wu J."/>
            <person name="Galperin M.Y."/>
            <person name="Koonin E.V."/>
            <person name="Makarova K.S."/>
            <person name="Wolf Y.I."/>
            <person name="Rigden D.J."/>
            <person name="Dunfield P.F."/>
            <person name="Wang L."/>
            <person name="Alam M."/>
        </authorList>
    </citation>
    <scope>NUCLEOTIDE SEQUENCE [LARGE SCALE GENOMIC DNA]</scope>
    <source>
        <strain evidence="2">DSM 21510 / WK1</strain>
    </source>
</reference>
<organism evidence="1 2">
    <name type="scientific">Anoxybacillus flavithermus (strain DSM 21510 / WK1)</name>
    <dbReference type="NCBI Taxonomy" id="491915"/>
    <lineage>
        <taxon>Bacteria</taxon>
        <taxon>Bacillati</taxon>
        <taxon>Bacillota</taxon>
        <taxon>Bacilli</taxon>
        <taxon>Bacillales</taxon>
        <taxon>Anoxybacillaceae</taxon>
        <taxon>Anoxybacillus</taxon>
    </lineage>
</organism>